<gene>
    <name evidence="2" type="ORF">ABB34_14215</name>
</gene>
<feature type="chain" id="PRO_5006396283" description="WG repeat-containing protein" evidence="1">
    <location>
        <begin position="25"/>
        <end position="176"/>
    </location>
</feature>
<dbReference type="Proteomes" id="UP000050940">
    <property type="component" value="Unassembled WGS sequence"/>
</dbReference>
<dbReference type="EMBL" id="LDJP01000105">
    <property type="protein sequence ID" value="KRG80984.1"/>
    <property type="molecule type" value="Genomic_DNA"/>
</dbReference>
<proteinExistence type="predicted"/>
<name>A0A0R0DTW7_9GAMM</name>
<evidence type="ECO:0000313" key="2">
    <source>
        <dbReference type="EMBL" id="KRG80984.1"/>
    </source>
</evidence>
<keyword evidence="1" id="KW-0732">Signal</keyword>
<sequence>MRTAAYRSVAAVLPSLFSAAAALAAGDDCLLPERFDLPVLEGCRQAAPGTLELSADALARLPFNADGLATVLAAGQFYYVRRDGHYLPVITFDNGADYFSEGLVRAVVGGKLGYYDTGLQPAFAARFDWGWPFEDGEALVCEGCRRGETDADGHTPMIGGRRYRIDRHGNPLPESP</sequence>
<reference evidence="2 3" key="1">
    <citation type="submission" date="2015-05" db="EMBL/GenBank/DDBJ databases">
        <title>Genome sequencing and analysis of members of genus Stenotrophomonas.</title>
        <authorList>
            <person name="Patil P.P."/>
            <person name="Midha S."/>
            <person name="Patil P.B."/>
        </authorList>
    </citation>
    <scope>NUCLEOTIDE SEQUENCE [LARGE SCALE GENOMIC DNA]</scope>
    <source>
        <strain evidence="2 3">JCM 16244</strain>
    </source>
</reference>
<dbReference type="RefSeq" id="WP_245625460.1">
    <property type="nucleotide sequence ID" value="NZ_LDJP01000105.1"/>
</dbReference>
<feature type="signal peptide" evidence="1">
    <location>
        <begin position="1"/>
        <end position="24"/>
    </location>
</feature>
<dbReference type="AlphaFoldDB" id="A0A0R0DTW7"/>
<comment type="caution">
    <text evidence="2">The sequence shown here is derived from an EMBL/GenBank/DDBJ whole genome shotgun (WGS) entry which is preliminary data.</text>
</comment>
<evidence type="ECO:0008006" key="4">
    <source>
        <dbReference type="Google" id="ProtNLM"/>
    </source>
</evidence>
<keyword evidence="3" id="KW-1185">Reference proteome</keyword>
<dbReference type="PATRIC" id="fig|659018.3.peg.189"/>
<organism evidence="2 3">
    <name type="scientific">Stenotrophomonas daejeonensis</name>
    <dbReference type="NCBI Taxonomy" id="659018"/>
    <lineage>
        <taxon>Bacteria</taxon>
        <taxon>Pseudomonadati</taxon>
        <taxon>Pseudomonadota</taxon>
        <taxon>Gammaproteobacteria</taxon>
        <taxon>Lysobacterales</taxon>
        <taxon>Lysobacteraceae</taxon>
        <taxon>Stenotrophomonas</taxon>
    </lineage>
</organism>
<evidence type="ECO:0000313" key="3">
    <source>
        <dbReference type="Proteomes" id="UP000050940"/>
    </source>
</evidence>
<dbReference type="STRING" id="659018.ABB34_14215"/>
<protein>
    <recommendedName>
        <fullName evidence="4">WG repeat-containing protein</fullName>
    </recommendedName>
</protein>
<evidence type="ECO:0000256" key="1">
    <source>
        <dbReference type="SAM" id="SignalP"/>
    </source>
</evidence>
<accession>A0A0R0DTW7</accession>